<dbReference type="RefSeq" id="XP_024321016.1">
    <property type="nucleotide sequence ID" value="XM_024471430.1"/>
</dbReference>
<dbReference type="OrthoDB" id="3440218at2759"/>
<reference evidence="1" key="1">
    <citation type="submission" date="2016-03" db="EMBL/GenBank/DDBJ databases">
        <title>Updated assembly of Pseudogymnoascus destructans, the fungus causing white-nose syndrome of bats.</title>
        <authorList>
            <person name="Palmer J.M."/>
            <person name="Drees K.P."/>
            <person name="Foster J.T."/>
            <person name="Lindner D.L."/>
        </authorList>
    </citation>
    <scope>NUCLEOTIDE SEQUENCE [LARGE SCALE GENOMIC DNA]</scope>
    <source>
        <strain evidence="1">20631-21</strain>
    </source>
</reference>
<dbReference type="GeneID" id="36290910"/>
<organism evidence="1">
    <name type="scientific">Pseudogymnoascus destructans</name>
    <dbReference type="NCBI Taxonomy" id="655981"/>
    <lineage>
        <taxon>Eukaryota</taxon>
        <taxon>Fungi</taxon>
        <taxon>Dikarya</taxon>
        <taxon>Ascomycota</taxon>
        <taxon>Pezizomycotina</taxon>
        <taxon>Leotiomycetes</taxon>
        <taxon>Thelebolales</taxon>
        <taxon>Thelebolaceae</taxon>
        <taxon>Pseudogymnoascus</taxon>
    </lineage>
</organism>
<accession>A0A177A0U6</accession>
<dbReference type="EMBL" id="KV441407">
    <property type="protein sequence ID" value="OAF55717.1"/>
    <property type="molecule type" value="Genomic_DNA"/>
</dbReference>
<dbReference type="VEuPathDB" id="FungiDB:GMDG_08377"/>
<protein>
    <submittedName>
        <fullName evidence="1">Uncharacterized protein</fullName>
    </submittedName>
</protein>
<dbReference type="Proteomes" id="UP000077154">
    <property type="component" value="Unassembled WGS sequence"/>
</dbReference>
<proteinExistence type="predicted"/>
<sequence length="151" mass="17441">MQNKAAKYMDRAEKLKAYLHTQATGIPERRFQQLAYLLSSPSARIALNKVKKELRIRGVEARKAEHLRKRQVTQLLKAKQEVPPDLLNPIPDPEKIAQESEIQEEANIQLISTIGWSGSQVDDDDETGFIRFSGHIYRQDRREFGFRVVLK</sequence>
<evidence type="ECO:0000313" key="1">
    <source>
        <dbReference type="EMBL" id="OAF55717.1"/>
    </source>
</evidence>
<dbReference type="AlphaFoldDB" id="A0A177A0U6"/>
<name>A0A177A0U6_9PEZI</name>
<gene>
    <name evidence="1" type="ORF">VC83_07866</name>
</gene>